<dbReference type="PROSITE" id="PS00588">
    <property type="entry name" value="FLAGELLA_BB_ROD"/>
    <property type="match status" value="1"/>
</dbReference>
<reference evidence="6" key="1">
    <citation type="journal article" date="2019" name="Int. J. Syst. Evol. Microbiol.">
        <title>The Global Catalogue of Microorganisms (GCM) 10K type strain sequencing project: providing services to taxonomists for standard genome sequencing and annotation.</title>
        <authorList>
            <consortium name="The Broad Institute Genomics Platform"/>
            <consortium name="The Broad Institute Genome Sequencing Center for Infectious Disease"/>
            <person name="Wu L."/>
            <person name="Ma J."/>
        </authorList>
    </citation>
    <scope>NUCLEOTIDE SEQUENCE [LARGE SCALE GENOMIC DNA]</scope>
    <source>
        <strain evidence="6">JCM 18657</strain>
    </source>
</reference>
<evidence type="ECO:0000259" key="4">
    <source>
        <dbReference type="Pfam" id="PF22692"/>
    </source>
</evidence>
<dbReference type="InterPro" id="IPR010930">
    <property type="entry name" value="Flg_bb/hook_C_dom"/>
</dbReference>
<evidence type="ECO:0000256" key="1">
    <source>
        <dbReference type="ARBA" id="ARBA00009677"/>
    </source>
</evidence>
<feature type="domain" description="Flagellar hook protein FlgE/F/G-like D1" evidence="4">
    <location>
        <begin position="125"/>
        <end position="186"/>
    </location>
</feature>
<dbReference type="RefSeq" id="WP_138789901.1">
    <property type="nucleotide sequence ID" value="NZ_JBHTGQ010000039.1"/>
</dbReference>
<dbReference type="InterPro" id="IPR019776">
    <property type="entry name" value="Flagellar_basal_body_rod_CS"/>
</dbReference>
<comment type="similarity">
    <text evidence="1">Belongs to the flagella basal body rod proteins family.</text>
</comment>
<dbReference type="Proteomes" id="UP001596528">
    <property type="component" value="Unassembled WGS sequence"/>
</dbReference>
<dbReference type="PANTHER" id="PTHR30435:SF19">
    <property type="entry name" value="FLAGELLAR BASAL-BODY ROD PROTEIN FLGG"/>
    <property type="match status" value="1"/>
</dbReference>
<name>A0ABW2V8R7_9BACL</name>
<evidence type="ECO:0000313" key="5">
    <source>
        <dbReference type="EMBL" id="MFC7751176.1"/>
    </source>
</evidence>
<keyword evidence="5" id="KW-0966">Cell projection</keyword>
<evidence type="ECO:0000259" key="2">
    <source>
        <dbReference type="Pfam" id="PF00460"/>
    </source>
</evidence>
<comment type="caution">
    <text evidence="5">The sequence shown here is derived from an EMBL/GenBank/DDBJ whole genome shotgun (WGS) entry which is preliminary data.</text>
</comment>
<evidence type="ECO:0000259" key="3">
    <source>
        <dbReference type="Pfam" id="PF06429"/>
    </source>
</evidence>
<dbReference type="Pfam" id="PF00460">
    <property type="entry name" value="Flg_bb_rod"/>
    <property type="match status" value="1"/>
</dbReference>
<accession>A0ABW2V8R7</accession>
<keyword evidence="6" id="KW-1185">Reference proteome</keyword>
<organism evidence="5 6">
    <name type="scientific">Paenibacillus thermoaerophilus</name>
    <dbReference type="NCBI Taxonomy" id="1215385"/>
    <lineage>
        <taxon>Bacteria</taxon>
        <taxon>Bacillati</taxon>
        <taxon>Bacillota</taxon>
        <taxon>Bacilli</taxon>
        <taxon>Bacillales</taxon>
        <taxon>Paenibacillaceae</taxon>
        <taxon>Paenibacillus</taxon>
    </lineage>
</organism>
<evidence type="ECO:0000313" key="6">
    <source>
        <dbReference type="Proteomes" id="UP001596528"/>
    </source>
</evidence>
<dbReference type="InterPro" id="IPR001444">
    <property type="entry name" value="Flag_bb_rod_N"/>
</dbReference>
<feature type="domain" description="Flagellar basal-body/hook protein C-terminal" evidence="3">
    <location>
        <begin position="247"/>
        <end position="291"/>
    </location>
</feature>
<dbReference type="EMBL" id="JBHTGQ010000039">
    <property type="protein sequence ID" value="MFC7751176.1"/>
    <property type="molecule type" value="Genomic_DNA"/>
</dbReference>
<dbReference type="Pfam" id="PF06429">
    <property type="entry name" value="Flg_bbr_C"/>
    <property type="match status" value="1"/>
</dbReference>
<dbReference type="Pfam" id="PF22692">
    <property type="entry name" value="LlgE_F_G_D1"/>
    <property type="match status" value="1"/>
</dbReference>
<dbReference type="PANTHER" id="PTHR30435">
    <property type="entry name" value="FLAGELLAR PROTEIN"/>
    <property type="match status" value="1"/>
</dbReference>
<gene>
    <name evidence="5" type="ORF">ACFQWB_14750</name>
</gene>
<keyword evidence="5" id="KW-0282">Flagellum</keyword>
<dbReference type="InterPro" id="IPR037925">
    <property type="entry name" value="FlgE/F/G-like"/>
</dbReference>
<dbReference type="SUPFAM" id="SSF117143">
    <property type="entry name" value="Flagellar hook protein flgE"/>
    <property type="match status" value="1"/>
</dbReference>
<sequence length="296" mass="31253">MIRGLYTATAGMITSERKHQLVTNNIANLNTVGFKASHAVARSFPEVLIGIINGGEGQAQGQPIGRLHTGVFAEESLNLHVQGDLRATGNPTDFAIRSNIQVPGVQFDASGKGVNAAGETVYQPQAFFAVRNGEGQVRYTRDGQFIVDDAGRLLTSEGYEVLGLNNEPIVFGADTAPGAVAVGPDGRFVSAVTGAPLLGADGQALGGLLVVRIDNPYMLIREGNGVFRLEEGADAVPVTAQDAVEVKQGYLERSNVDAAQSMVDLMAAVRAYEANQKVVQAYDRSLEKAVNEVGKV</sequence>
<proteinExistence type="inferred from homology"/>
<dbReference type="InterPro" id="IPR053967">
    <property type="entry name" value="LlgE_F_G-like_D1"/>
</dbReference>
<keyword evidence="5" id="KW-0969">Cilium</keyword>
<feature type="domain" description="Flagellar basal body rod protein N-terminal" evidence="2">
    <location>
        <begin position="5"/>
        <end position="35"/>
    </location>
</feature>
<protein>
    <submittedName>
        <fullName evidence="5">Flagellar hook-basal body protein</fullName>
    </submittedName>
</protein>